<dbReference type="EMBL" id="JAXOFX010000005">
    <property type="protein sequence ID" value="MDZ5472111.1"/>
    <property type="molecule type" value="Genomic_DNA"/>
</dbReference>
<dbReference type="InterPro" id="IPR036188">
    <property type="entry name" value="FAD/NAD-bd_sf"/>
</dbReference>
<dbReference type="SUPFAM" id="SSF51905">
    <property type="entry name" value="FAD/NAD(P)-binding domain"/>
    <property type="match status" value="1"/>
</dbReference>
<evidence type="ECO:0000256" key="3">
    <source>
        <dbReference type="ARBA" id="ARBA00022630"/>
    </source>
</evidence>
<dbReference type="GO" id="GO:0016491">
    <property type="term" value="F:oxidoreductase activity"/>
    <property type="evidence" value="ECO:0007669"/>
    <property type="project" value="UniProtKB-KW"/>
</dbReference>
<evidence type="ECO:0000313" key="7">
    <source>
        <dbReference type="EMBL" id="MDZ5472111.1"/>
    </source>
</evidence>
<evidence type="ECO:0000259" key="6">
    <source>
        <dbReference type="Pfam" id="PF07992"/>
    </source>
</evidence>
<protein>
    <submittedName>
        <fullName evidence="7">NAD(P)/FAD-dependent oxidoreductase</fullName>
        <ecNumber evidence="7">1.6.5.-</ecNumber>
    </submittedName>
</protein>
<comment type="similarity">
    <text evidence="2">Belongs to the NADH dehydrogenase family.</text>
</comment>
<dbReference type="Gene3D" id="3.50.50.100">
    <property type="match status" value="1"/>
</dbReference>
<organism evidence="7 8">
    <name type="scientific">Robertmurraya mangrovi</name>
    <dbReference type="NCBI Taxonomy" id="3098077"/>
    <lineage>
        <taxon>Bacteria</taxon>
        <taxon>Bacillati</taxon>
        <taxon>Bacillota</taxon>
        <taxon>Bacilli</taxon>
        <taxon>Bacillales</taxon>
        <taxon>Bacillaceae</taxon>
        <taxon>Robertmurraya</taxon>
    </lineage>
</organism>
<comment type="caution">
    <text evidence="7">The sequence shown here is derived from an EMBL/GenBank/DDBJ whole genome shotgun (WGS) entry which is preliminary data.</text>
</comment>
<dbReference type="InterPro" id="IPR023753">
    <property type="entry name" value="FAD/NAD-binding_dom"/>
</dbReference>
<sequence>MRKPKIVVLGAGYGGLMTVTRLQKAVGVNEVDITLVNKNDYHYETTWLHEASAGTLHHDRVRYNISDVIDKSKVDFVQDTAVEVNTVDKKVILENGELTYDYLVVALGAESETFGIKGIKEHAFSIINVNAARQIREHIEYQFATYNTEEEKKDERLTIVVGGAGFTGIEFLGELVNRIPELCNEYDVDFHKVKLLCVEAAPMVLPGFDPELVNYAVSKLEKKGVTFMIGTAIKEMNETGIVVAKGEDQVEEIKANTVVWAAGVRGNSIIEKSGFEAMRGRVKVNPDLRAPGHDDVFIVGDCSLMINEEINRPYPPTAQIAMQQGEVCARNLVALVRNKAELETFTPDIKGSVCSLGHDDAIGVAFGKKMVGGKASFMKKMIDNRALFLVGGAPLVLKKGKFNIL</sequence>
<evidence type="ECO:0000256" key="4">
    <source>
        <dbReference type="ARBA" id="ARBA00022827"/>
    </source>
</evidence>
<dbReference type="RefSeq" id="WP_322446411.1">
    <property type="nucleotide sequence ID" value="NZ_JAXOFX010000005.1"/>
</dbReference>
<dbReference type="PRINTS" id="PR00368">
    <property type="entry name" value="FADPNR"/>
</dbReference>
<keyword evidence="4" id="KW-0274">FAD</keyword>
<keyword evidence="3" id="KW-0285">Flavoprotein</keyword>
<keyword evidence="8" id="KW-1185">Reference proteome</keyword>
<evidence type="ECO:0000256" key="1">
    <source>
        <dbReference type="ARBA" id="ARBA00001974"/>
    </source>
</evidence>
<gene>
    <name evidence="7" type="ORF">SM124_10160</name>
</gene>
<proteinExistence type="inferred from homology"/>
<evidence type="ECO:0000313" key="8">
    <source>
        <dbReference type="Proteomes" id="UP001290455"/>
    </source>
</evidence>
<accession>A0ABU5IYC1</accession>
<comment type="cofactor">
    <cofactor evidence="1">
        <name>FAD</name>
        <dbReference type="ChEBI" id="CHEBI:57692"/>
    </cofactor>
</comment>
<dbReference type="Pfam" id="PF07992">
    <property type="entry name" value="Pyr_redox_2"/>
    <property type="match status" value="1"/>
</dbReference>
<dbReference type="InterPro" id="IPR051169">
    <property type="entry name" value="NADH-Q_oxidoreductase"/>
</dbReference>
<evidence type="ECO:0000256" key="2">
    <source>
        <dbReference type="ARBA" id="ARBA00005272"/>
    </source>
</evidence>
<keyword evidence="5 7" id="KW-0560">Oxidoreductase</keyword>
<reference evidence="7 8" key="1">
    <citation type="submission" date="2023-11" db="EMBL/GenBank/DDBJ databases">
        <title>Bacillus jintuensis, isolated from a mudflat on the Beibu Gulf coast.</title>
        <authorList>
            <person name="Li M."/>
        </authorList>
    </citation>
    <scope>NUCLEOTIDE SEQUENCE [LARGE SCALE GENOMIC DNA]</scope>
    <source>
        <strain evidence="7 8">31A1R</strain>
    </source>
</reference>
<dbReference type="PANTHER" id="PTHR42913:SF3">
    <property type="entry name" value="64 KDA MITOCHONDRIAL NADH DEHYDROGENASE (EUROFUNG)"/>
    <property type="match status" value="1"/>
</dbReference>
<dbReference type="PANTHER" id="PTHR42913">
    <property type="entry name" value="APOPTOSIS-INDUCING FACTOR 1"/>
    <property type="match status" value="1"/>
</dbReference>
<name>A0ABU5IYC1_9BACI</name>
<evidence type="ECO:0000256" key="5">
    <source>
        <dbReference type="ARBA" id="ARBA00023002"/>
    </source>
</evidence>
<dbReference type="Proteomes" id="UP001290455">
    <property type="component" value="Unassembled WGS sequence"/>
</dbReference>
<dbReference type="EC" id="1.6.5.-" evidence="7"/>
<feature type="domain" description="FAD/NAD(P)-binding" evidence="6">
    <location>
        <begin position="5"/>
        <end position="325"/>
    </location>
</feature>